<dbReference type="GO" id="GO:0006825">
    <property type="term" value="P:copper ion transport"/>
    <property type="evidence" value="ECO:0007669"/>
    <property type="project" value="InterPro"/>
</dbReference>
<dbReference type="GO" id="GO:0046688">
    <property type="term" value="P:response to copper ion"/>
    <property type="evidence" value="ECO:0007669"/>
    <property type="project" value="InterPro"/>
</dbReference>
<evidence type="ECO:0000259" key="11">
    <source>
        <dbReference type="Pfam" id="PF05425"/>
    </source>
</evidence>
<evidence type="ECO:0000256" key="2">
    <source>
        <dbReference type="ARBA" id="ARBA00022475"/>
    </source>
</evidence>
<name>A0AAE9YBK1_9ACTN</name>
<evidence type="ECO:0000256" key="5">
    <source>
        <dbReference type="ARBA" id="ARBA00022729"/>
    </source>
</evidence>
<dbReference type="InterPro" id="IPR014756">
    <property type="entry name" value="Ig_E-set"/>
</dbReference>
<feature type="transmembrane region" description="Helical" evidence="9">
    <location>
        <begin position="262"/>
        <end position="284"/>
    </location>
</feature>
<evidence type="ECO:0000256" key="3">
    <source>
        <dbReference type="ARBA" id="ARBA00022692"/>
    </source>
</evidence>
<feature type="domain" description="CopC" evidence="10">
    <location>
        <begin position="35"/>
        <end position="130"/>
    </location>
</feature>
<reference evidence="12" key="1">
    <citation type="submission" date="2023-01" db="EMBL/GenBank/DDBJ databases">
        <title>The diversity of Class Acidimicrobiia in South China Sea sediment environments and the proposal of Iamia marina sp. nov., a novel species of the genus Iamia.</title>
        <authorList>
            <person name="He Y."/>
            <person name="Tian X."/>
        </authorList>
    </citation>
    <scope>NUCLEOTIDE SEQUENCE</scope>
    <source>
        <strain evidence="12">DSM 19957</strain>
    </source>
</reference>
<feature type="transmembrane region" description="Helical" evidence="9">
    <location>
        <begin position="149"/>
        <end position="172"/>
    </location>
</feature>
<dbReference type="SUPFAM" id="SSF81296">
    <property type="entry name" value="E set domains"/>
    <property type="match status" value="1"/>
</dbReference>
<evidence type="ECO:0000313" key="13">
    <source>
        <dbReference type="Proteomes" id="UP001216390"/>
    </source>
</evidence>
<keyword evidence="8 9" id="KW-0472">Membrane</keyword>
<gene>
    <name evidence="12" type="ORF">PO878_04635</name>
</gene>
<keyword evidence="7" id="KW-0186">Copper</keyword>
<dbReference type="Pfam" id="PF05425">
    <property type="entry name" value="CopD"/>
    <property type="match status" value="1"/>
</dbReference>
<keyword evidence="5" id="KW-0732">Signal</keyword>
<dbReference type="KEGG" id="ima:PO878_04635"/>
<keyword evidence="4" id="KW-0479">Metal-binding</keyword>
<accession>A0AAE9YBK1</accession>
<dbReference type="EMBL" id="CP116942">
    <property type="protein sequence ID" value="WCO68009.1"/>
    <property type="molecule type" value="Genomic_DNA"/>
</dbReference>
<dbReference type="InterPro" id="IPR008457">
    <property type="entry name" value="Cu-R_CopD_dom"/>
</dbReference>
<evidence type="ECO:0000256" key="9">
    <source>
        <dbReference type="SAM" id="Phobius"/>
    </source>
</evidence>
<dbReference type="GO" id="GO:0042597">
    <property type="term" value="C:periplasmic space"/>
    <property type="evidence" value="ECO:0007669"/>
    <property type="project" value="InterPro"/>
</dbReference>
<keyword evidence="6 9" id="KW-1133">Transmembrane helix</keyword>
<evidence type="ECO:0000256" key="4">
    <source>
        <dbReference type="ARBA" id="ARBA00022723"/>
    </source>
</evidence>
<feature type="transmembrane region" description="Helical" evidence="9">
    <location>
        <begin position="207"/>
        <end position="226"/>
    </location>
</feature>
<organism evidence="12 13">
    <name type="scientific">Iamia majanohamensis</name>
    <dbReference type="NCBI Taxonomy" id="467976"/>
    <lineage>
        <taxon>Bacteria</taxon>
        <taxon>Bacillati</taxon>
        <taxon>Actinomycetota</taxon>
        <taxon>Acidimicrobiia</taxon>
        <taxon>Acidimicrobiales</taxon>
        <taxon>Iamiaceae</taxon>
        <taxon>Iamia</taxon>
    </lineage>
</organism>
<keyword evidence="13" id="KW-1185">Reference proteome</keyword>
<dbReference type="GO" id="GO:0005507">
    <property type="term" value="F:copper ion binding"/>
    <property type="evidence" value="ECO:0007669"/>
    <property type="project" value="InterPro"/>
</dbReference>
<protein>
    <submittedName>
        <fullName evidence="12">Copper resistance protein CopC</fullName>
    </submittedName>
</protein>
<sequence length="620" mass="63835">MVRPLSRGRVGRLALGIVVCVGAVLAGGAAPAGAHSFLVSTSPSQGQRLGASPDALVLEFSEAVDLSSVLLEVRDASGSRVREPDVELNQDGLGVRADVEALDEGIYTVTWEALSAVDGHGSTGEFAFAVGDVAGSVPVGQQSEPLDRWSLVSSWLFTGGLGAALGALVLWGIGVTEVDLPRRVGRPALVVALGGVALSAARAGAGVTASVITGEALLAALVLIGLRLPRRWPAGSLVVAGGAWAATSHGAASGPLGWAVDAVHLVAGAAWFGSLILVLVVVVVQRRRGRPWVPTVERYAGPAMSFVVVLGLAGAVSAARLLPTWSTLWTTGYGRLVTVKVVLFTLALAAAATARWRGLRRPDPMLLRRTMAFEVVLVATAMLVAGALRAGAPPSPVGSAERLLGPPPLGLDLARDAGLAGQLNVEVVSNGEILEIDVFGPSGPISGTETEVVVTGPDGTTVDLTPRPCGTGCLTQSIDLERGETTVEVSATASELTGGSFTGTLQWPSATRAPDRLERMIEVMSSVPELTVTETVDSGPGSMVSPANLATTGPDLIASEPYAAGNLEQVWVRPGEPERLTFYVPGSQIFGDLTLDATGRMATARLVTPGHLITRTFTYP</sequence>
<evidence type="ECO:0000256" key="7">
    <source>
        <dbReference type="ARBA" id="ARBA00023008"/>
    </source>
</evidence>
<evidence type="ECO:0000256" key="6">
    <source>
        <dbReference type="ARBA" id="ARBA00022989"/>
    </source>
</evidence>
<dbReference type="RefSeq" id="WP_272737526.1">
    <property type="nucleotide sequence ID" value="NZ_CP116942.1"/>
</dbReference>
<feature type="transmembrane region" description="Helical" evidence="9">
    <location>
        <begin position="238"/>
        <end position="256"/>
    </location>
</feature>
<feature type="transmembrane region" description="Helical" evidence="9">
    <location>
        <begin position="366"/>
        <end position="388"/>
    </location>
</feature>
<feature type="transmembrane region" description="Helical" evidence="9">
    <location>
        <begin position="334"/>
        <end position="354"/>
    </location>
</feature>
<dbReference type="InterPro" id="IPR007348">
    <property type="entry name" value="CopC_dom"/>
</dbReference>
<dbReference type="GO" id="GO:0005886">
    <property type="term" value="C:plasma membrane"/>
    <property type="evidence" value="ECO:0007669"/>
    <property type="project" value="UniProtKB-SubCell"/>
</dbReference>
<feature type="transmembrane region" description="Helical" evidence="9">
    <location>
        <begin position="304"/>
        <end position="322"/>
    </location>
</feature>
<evidence type="ECO:0000256" key="8">
    <source>
        <dbReference type="ARBA" id="ARBA00023136"/>
    </source>
</evidence>
<comment type="subcellular location">
    <subcellularLocation>
        <location evidence="1">Cell membrane</location>
        <topology evidence="1">Multi-pass membrane protein</topology>
    </subcellularLocation>
</comment>
<evidence type="ECO:0000259" key="10">
    <source>
        <dbReference type="Pfam" id="PF04234"/>
    </source>
</evidence>
<evidence type="ECO:0000313" key="12">
    <source>
        <dbReference type="EMBL" id="WCO68009.1"/>
    </source>
</evidence>
<dbReference type="Pfam" id="PF04234">
    <property type="entry name" value="CopC"/>
    <property type="match status" value="1"/>
</dbReference>
<dbReference type="PANTHER" id="PTHR34820:SF4">
    <property type="entry name" value="INNER MEMBRANE PROTEIN YEBZ"/>
    <property type="match status" value="1"/>
</dbReference>
<feature type="transmembrane region" description="Helical" evidence="9">
    <location>
        <begin position="184"/>
        <end position="201"/>
    </location>
</feature>
<keyword evidence="2" id="KW-1003">Cell membrane</keyword>
<dbReference type="InterPro" id="IPR032694">
    <property type="entry name" value="CopC/D"/>
</dbReference>
<dbReference type="InterPro" id="IPR014755">
    <property type="entry name" value="Cu-Rt/internalin_Ig-like"/>
</dbReference>
<dbReference type="Gene3D" id="2.60.40.1220">
    <property type="match status" value="1"/>
</dbReference>
<proteinExistence type="predicted"/>
<dbReference type="AlphaFoldDB" id="A0AAE9YBK1"/>
<keyword evidence="3 9" id="KW-0812">Transmembrane</keyword>
<dbReference type="Proteomes" id="UP001216390">
    <property type="component" value="Chromosome"/>
</dbReference>
<feature type="domain" description="Copper resistance protein D" evidence="11">
    <location>
        <begin position="295"/>
        <end position="388"/>
    </location>
</feature>
<evidence type="ECO:0000256" key="1">
    <source>
        <dbReference type="ARBA" id="ARBA00004651"/>
    </source>
</evidence>
<dbReference type="PANTHER" id="PTHR34820">
    <property type="entry name" value="INNER MEMBRANE PROTEIN YEBZ"/>
    <property type="match status" value="1"/>
</dbReference>